<dbReference type="RefSeq" id="WP_147145802.1">
    <property type="nucleotide sequence ID" value="NZ_BJXN01000003.1"/>
</dbReference>
<dbReference type="SUPFAM" id="SSF142338">
    <property type="entry name" value="CofD-like"/>
    <property type="match status" value="1"/>
</dbReference>
<dbReference type="OrthoDB" id="9783842at2"/>
<keyword evidence="3" id="KW-0472">Membrane</keyword>
<name>A0A511RHV6_9DEIN</name>
<keyword evidence="3" id="KW-1133">Transmembrane helix</keyword>
<accession>A0A511RHV6</accession>
<evidence type="ECO:0000313" key="4">
    <source>
        <dbReference type="EMBL" id="GEM89230.1"/>
    </source>
</evidence>
<comment type="similarity">
    <text evidence="2">Belongs to the gluconeogenesis factor family.</text>
</comment>
<comment type="subcellular location">
    <subcellularLocation>
        <location evidence="2">Cytoplasm</location>
    </subcellularLocation>
</comment>
<dbReference type="CDD" id="cd07187">
    <property type="entry name" value="YvcK_like"/>
    <property type="match status" value="1"/>
</dbReference>
<dbReference type="GO" id="GO:0008360">
    <property type="term" value="P:regulation of cell shape"/>
    <property type="evidence" value="ECO:0007669"/>
    <property type="project" value="UniProtKB-UniRule"/>
</dbReference>
<dbReference type="Proteomes" id="UP000321827">
    <property type="component" value="Unassembled WGS sequence"/>
</dbReference>
<dbReference type="PANTHER" id="PTHR30135:SF3">
    <property type="entry name" value="GLUCONEOGENESIS FACTOR-RELATED"/>
    <property type="match status" value="1"/>
</dbReference>
<dbReference type="EMBL" id="BJXN01000003">
    <property type="protein sequence ID" value="GEM89230.1"/>
    <property type="molecule type" value="Genomic_DNA"/>
</dbReference>
<keyword evidence="1 2" id="KW-0963">Cytoplasm</keyword>
<dbReference type="Gene3D" id="3.40.50.10680">
    <property type="entry name" value="CofD-like domains"/>
    <property type="match status" value="1"/>
</dbReference>
<evidence type="ECO:0000256" key="2">
    <source>
        <dbReference type="HAMAP-Rule" id="MF_00973"/>
    </source>
</evidence>
<dbReference type="NCBIfam" id="TIGR01826">
    <property type="entry name" value="CofD_related"/>
    <property type="match status" value="1"/>
</dbReference>
<comment type="function">
    <text evidence="2">Required for morphogenesis under gluconeogenic growth conditions.</text>
</comment>
<reference evidence="4 5" key="1">
    <citation type="submission" date="2019-07" db="EMBL/GenBank/DDBJ databases">
        <title>Whole genome shotgun sequence of Oceanithermus desulfurans NBRC 100063.</title>
        <authorList>
            <person name="Hosoyama A."/>
            <person name="Uohara A."/>
            <person name="Ohji S."/>
            <person name="Ichikawa N."/>
        </authorList>
    </citation>
    <scope>NUCLEOTIDE SEQUENCE [LARGE SCALE GENOMIC DNA]</scope>
    <source>
        <strain evidence="4 5">NBRC 100063</strain>
    </source>
</reference>
<evidence type="ECO:0000256" key="3">
    <source>
        <dbReference type="SAM" id="Phobius"/>
    </source>
</evidence>
<evidence type="ECO:0000313" key="5">
    <source>
        <dbReference type="Proteomes" id="UP000321827"/>
    </source>
</evidence>
<dbReference type="PANTHER" id="PTHR30135">
    <property type="entry name" value="UNCHARACTERIZED PROTEIN YVCK-RELATED"/>
    <property type="match status" value="1"/>
</dbReference>
<keyword evidence="3" id="KW-0812">Transmembrane</keyword>
<dbReference type="GO" id="GO:0043743">
    <property type="term" value="F:LPPG:FO 2-phospho-L-lactate transferase activity"/>
    <property type="evidence" value="ECO:0007669"/>
    <property type="project" value="InterPro"/>
</dbReference>
<feature type="transmembrane region" description="Helical" evidence="3">
    <location>
        <begin position="65"/>
        <end position="86"/>
    </location>
</feature>
<dbReference type="Pfam" id="PF01933">
    <property type="entry name" value="CofD"/>
    <property type="match status" value="1"/>
</dbReference>
<dbReference type="AlphaFoldDB" id="A0A511RHV6"/>
<gene>
    <name evidence="4" type="ORF">ODE01S_06640</name>
</gene>
<organism evidence="4 5">
    <name type="scientific">Oceanithermus desulfurans NBRC 100063</name>
    <dbReference type="NCBI Taxonomy" id="1227550"/>
    <lineage>
        <taxon>Bacteria</taxon>
        <taxon>Thermotogati</taxon>
        <taxon>Deinococcota</taxon>
        <taxon>Deinococci</taxon>
        <taxon>Thermales</taxon>
        <taxon>Thermaceae</taxon>
        <taxon>Oceanithermus</taxon>
    </lineage>
</organism>
<dbReference type="InterPro" id="IPR002882">
    <property type="entry name" value="CofD"/>
</dbReference>
<feature type="transmembrane region" description="Helical" evidence="3">
    <location>
        <begin position="25"/>
        <end position="45"/>
    </location>
</feature>
<protein>
    <recommendedName>
        <fullName evidence="2">Putative gluconeogenesis factor</fullName>
    </recommendedName>
</protein>
<dbReference type="GO" id="GO:0005737">
    <property type="term" value="C:cytoplasm"/>
    <property type="evidence" value="ECO:0007669"/>
    <property type="project" value="UniProtKB-SubCell"/>
</dbReference>
<proteinExistence type="inferred from homology"/>
<sequence>MWAKRARRLLGFLRWLRPGMGVKRYVLVAAAGMLLMFLGVAQLSWQGVFLDWVLDFVLFTRNLGLPLWLSGTVSFLVGLGVFSLGIRAMNRSILSAVTDPDELPERIWKKRRLEAGPRVVALGGGTGLSNLLGGLKTRTANLTGVVAVTDDGGSTGRLRRSFDVPAVGDLTDCLAALSEVERMPELMKYRFQRGEGLSGHTFGNLFLVSLFELTGDFAEAVRMADRVLALSGAVYPSTPHPARLVAELAGGARVEGESRIREAPGRVRRVWLEPENPPVMPEVLRAVARAQLIVLGPGSLFTSVIPSFLPPGLRRAIAESPARLVYVANVMTEPGETDGMDAYAHYKAVAEHLGRRPDAVLVHTAPLDPEALARYAEEGQHPVAYDPAPFGADGVRVVEGDFAHAGAFVRHDPEKLTARLLECVR</sequence>
<dbReference type="InterPro" id="IPR038136">
    <property type="entry name" value="CofD-like_dom_sf"/>
</dbReference>
<comment type="caution">
    <text evidence="4">The sequence shown here is derived from an EMBL/GenBank/DDBJ whole genome shotgun (WGS) entry which is preliminary data.</text>
</comment>
<dbReference type="HAMAP" id="MF_00973">
    <property type="entry name" value="Gluconeogen_factor"/>
    <property type="match status" value="1"/>
</dbReference>
<dbReference type="InterPro" id="IPR010119">
    <property type="entry name" value="Gluconeogen_factor"/>
</dbReference>
<evidence type="ECO:0000256" key="1">
    <source>
        <dbReference type="ARBA" id="ARBA00022490"/>
    </source>
</evidence>